<sequence>MYKSIVIAILGASLVGGCAVAKTTGKVAALPFKAAYKTGELTGKGVYYTGKGAGTAVYKTGEYTGKGIYYTGKGAYKTAKVPVTVMNGALDTSAKVLSVTTQMVDLTGKVVTVSRSMQRSEVDGYVAQAQGAANVLSVVIDAVR</sequence>
<proteinExistence type="predicted"/>
<accession>A0A7C5LVI8</accession>
<feature type="signal peptide" evidence="1">
    <location>
        <begin position="1"/>
        <end position="21"/>
    </location>
</feature>
<name>A0A7C5LVI8_9PROT</name>
<dbReference type="Proteomes" id="UP000885830">
    <property type="component" value="Unassembled WGS sequence"/>
</dbReference>
<protein>
    <recommendedName>
        <fullName evidence="3">Lipoprotein</fullName>
    </recommendedName>
</protein>
<evidence type="ECO:0008006" key="3">
    <source>
        <dbReference type="Google" id="ProtNLM"/>
    </source>
</evidence>
<dbReference type="AlphaFoldDB" id="A0A7C5LVI8"/>
<dbReference type="EMBL" id="DRMJ01000335">
    <property type="protein sequence ID" value="HHL43250.1"/>
    <property type="molecule type" value="Genomic_DNA"/>
</dbReference>
<evidence type="ECO:0000313" key="2">
    <source>
        <dbReference type="EMBL" id="HHL43250.1"/>
    </source>
</evidence>
<feature type="chain" id="PRO_5027572603" description="Lipoprotein" evidence="1">
    <location>
        <begin position="22"/>
        <end position="144"/>
    </location>
</feature>
<reference evidence="2" key="1">
    <citation type="journal article" date="2020" name="mSystems">
        <title>Genome- and Community-Level Interaction Insights into Carbon Utilization and Element Cycling Functions of Hydrothermarchaeota in Hydrothermal Sediment.</title>
        <authorList>
            <person name="Zhou Z."/>
            <person name="Liu Y."/>
            <person name="Xu W."/>
            <person name="Pan J."/>
            <person name="Luo Z.H."/>
            <person name="Li M."/>
        </authorList>
    </citation>
    <scope>NUCLEOTIDE SEQUENCE [LARGE SCALE GENOMIC DNA]</scope>
    <source>
        <strain evidence="2">HyVt-485</strain>
    </source>
</reference>
<gene>
    <name evidence="2" type="ORF">ENJ42_06515</name>
</gene>
<organism evidence="2">
    <name type="scientific">Hellea balneolensis</name>
    <dbReference type="NCBI Taxonomy" id="287478"/>
    <lineage>
        <taxon>Bacteria</taxon>
        <taxon>Pseudomonadati</taxon>
        <taxon>Pseudomonadota</taxon>
        <taxon>Alphaproteobacteria</taxon>
        <taxon>Maricaulales</taxon>
        <taxon>Robiginitomaculaceae</taxon>
        <taxon>Hellea</taxon>
    </lineage>
</organism>
<evidence type="ECO:0000256" key="1">
    <source>
        <dbReference type="SAM" id="SignalP"/>
    </source>
</evidence>
<comment type="caution">
    <text evidence="2">The sequence shown here is derived from an EMBL/GenBank/DDBJ whole genome shotgun (WGS) entry which is preliminary data.</text>
</comment>
<keyword evidence="1" id="KW-0732">Signal</keyword>
<dbReference type="PROSITE" id="PS51257">
    <property type="entry name" value="PROKAR_LIPOPROTEIN"/>
    <property type="match status" value="1"/>
</dbReference>